<protein>
    <submittedName>
        <fullName evidence="3">Uncharacterized protein</fullName>
    </submittedName>
</protein>
<keyword evidence="2" id="KW-1185">Reference proteome</keyword>
<feature type="region of interest" description="Disordered" evidence="1">
    <location>
        <begin position="1"/>
        <end position="47"/>
    </location>
</feature>
<gene>
    <name evidence="3" type="primary">LOC140687193</name>
</gene>
<reference evidence="2" key="1">
    <citation type="submission" date="2025-05" db="UniProtKB">
        <authorList>
            <consortium name="RefSeq"/>
        </authorList>
    </citation>
    <scope>NUCLEOTIDE SEQUENCE [LARGE SCALE GENOMIC DNA]</scope>
</reference>
<dbReference type="RefSeq" id="XP_072799620.1">
    <property type="nucleotide sequence ID" value="XM_072943519.1"/>
</dbReference>
<evidence type="ECO:0000313" key="3">
    <source>
        <dbReference type="RefSeq" id="XP_072799620.1"/>
    </source>
</evidence>
<dbReference type="GeneID" id="140687193"/>
<feature type="compositionally biased region" description="Polar residues" evidence="1">
    <location>
        <begin position="1"/>
        <end position="11"/>
    </location>
</feature>
<feature type="compositionally biased region" description="Polar residues" evidence="1">
    <location>
        <begin position="34"/>
        <end position="43"/>
    </location>
</feature>
<reference evidence="3" key="2">
    <citation type="submission" date="2025-08" db="UniProtKB">
        <authorList>
            <consortium name="RefSeq"/>
        </authorList>
    </citation>
    <scope>IDENTIFICATION</scope>
</reference>
<proteinExistence type="predicted"/>
<feature type="region of interest" description="Disordered" evidence="1">
    <location>
        <begin position="221"/>
        <end position="252"/>
    </location>
</feature>
<evidence type="ECO:0000256" key="1">
    <source>
        <dbReference type="SAM" id="MobiDB-lite"/>
    </source>
</evidence>
<sequence>MILSQLASYPSQRHRNRGDARPSRALVRRKRPTEYSTQDSAPDSCSKKHFMKRQNCPPWYCACFLPDPEVISSSTNFTSLQHPHTAPDPWIRPLLGCPTDTPKTVNPNKTKPITCFPKCVTSMITSGNSITNYSSTQVRNLGIMIRPITSWPAYAAYEPSSEFWGPIIAKWGEAKEESESMPEGVFPPLPAGASDQKTTVRSGQPQHHDHTDVALTLSGWIRKRPCQERPSPRGPGMWTEPQTALKCGAEVQ</sequence>
<organism evidence="2 3">
    <name type="scientific">Vicugna pacos</name>
    <name type="common">Alpaca</name>
    <name type="synonym">Lama pacos</name>
    <dbReference type="NCBI Taxonomy" id="30538"/>
    <lineage>
        <taxon>Eukaryota</taxon>
        <taxon>Metazoa</taxon>
        <taxon>Chordata</taxon>
        <taxon>Craniata</taxon>
        <taxon>Vertebrata</taxon>
        <taxon>Euteleostomi</taxon>
        <taxon>Mammalia</taxon>
        <taxon>Eutheria</taxon>
        <taxon>Laurasiatheria</taxon>
        <taxon>Artiodactyla</taxon>
        <taxon>Tylopoda</taxon>
        <taxon>Camelidae</taxon>
        <taxon>Vicugna</taxon>
    </lineage>
</organism>
<accession>A0ABM5BT98</accession>
<evidence type="ECO:0000313" key="2">
    <source>
        <dbReference type="Proteomes" id="UP001652581"/>
    </source>
</evidence>
<dbReference type="Proteomes" id="UP001652581">
    <property type="component" value="Chromosome 2"/>
</dbReference>
<name>A0ABM5BT98_VICPA</name>